<evidence type="ECO:0000313" key="2">
    <source>
        <dbReference type="Proteomes" id="UP001276659"/>
    </source>
</evidence>
<dbReference type="PANTHER" id="PTHR39596:SF2">
    <property type="entry name" value="HET DOMAIN PROTEIN (AFU_ORTHOLOGUE AFUA_1G17550)-RELATED"/>
    <property type="match status" value="1"/>
</dbReference>
<reference evidence="1" key="1">
    <citation type="submission" date="2022-11" db="EMBL/GenBank/DDBJ databases">
        <title>Chromosomal genome sequence assembly and mating type (MAT) locus characterization of the leprose asexual lichenized fungus Lepraria neglecta (Nyl.) Erichsen.</title>
        <authorList>
            <person name="Allen J.L."/>
            <person name="Pfeffer B."/>
        </authorList>
    </citation>
    <scope>NUCLEOTIDE SEQUENCE</scope>
    <source>
        <strain evidence="1">Allen 5258</strain>
    </source>
</reference>
<evidence type="ECO:0008006" key="3">
    <source>
        <dbReference type="Google" id="ProtNLM"/>
    </source>
</evidence>
<protein>
    <recommendedName>
        <fullName evidence="3">Heterokaryon incompatibility domain-containing protein</fullName>
    </recommendedName>
</protein>
<dbReference type="PANTHER" id="PTHR39596">
    <property type="match status" value="1"/>
</dbReference>
<gene>
    <name evidence="1" type="ORF">OEA41_009303</name>
</gene>
<evidence type="ECO:0000313" key="1">
    <source>
        <dbReference type="EMBL" id="KAK3169919.1"/>
    </source>
</evidence>
<organism evidence="1 2">
    <name type="scientific">Lepraria neglecta</name>
    <dbReference type="NCBI Taxonomy" id="209136"/>
    <lineage>
        <taxon>Eukaryota</taxon>
        <taxon>Fungi</taxon>
        <taxon>Dikarya</taxon>
        <taxon>Ascomycota</taxon>
        <taxon>Pezizomycotina</taxon>
        <taxon>Lecanoromycetes</taxon>
        <taxon>OSLEUM clade</taxon>
        <taxon>Lecanoromycetidae</taxon>
        <taxon>Lecanorales</taxon>
        <taxon>Lecanorineae</taxon>
        <taxon>Stereocaulaceae</taxon>
        <taxon>Lepraria</taxon>
    </lineage>
</organism>
<name>A0AAD9Z1D9_9LECA</name>
<comment type="caution">
    <text evidence="1">The sequence shown here is derived from an EMBL/GenBank/DDBJ whole genome shotgun (WGS) entry which is preliminary data.</text>
</comment>
<sequence>MPPSSWYPIYELLTRYGIDHNVAKSAAINDMRRWELDEIKTILEKVQRPSYDYCYFRTPNVTISTEAIDFKKWWPSLWEDRRPKWISPPREMMESSVREEAALCVNHEGQWTLRQSGYMALSHVWIEGLQRNNIHDGLEKQKFDAIFALLKSRKIDAEWVWADVLAIPAGGGPTTAPEDEMLTIDIINTLPQIYSRADAVLIIDALVLQLHETDPIDVVVALMCGKWATRVWTFQESKLASRALVVTAKSIYEYGDLVSLIKSKADEDPDKYRTLYLRLGTLQKNDTLGLSIPDIMVACGTRQSGQDVDYARAFFPVLGLKWEYGMTREQGMQKIYYSQRRHATRIVAFYGAPRMSIRPCWAPSYFHNLEGVIIEPMAWENRGIRGQFYAVKVAKVSKTYRHSGKYVFDLETECAGDREMQCTLAPNEDESVAEAFETVIENGRGYVLSPTSSETSLHGEWARSALLVEEQIVNKWDGFEVVVHCAANIMSRSQHSESQRSVLIRHDGPADGGLAG</sequence>
<dbReference type="Proteomes" id="UP001276659">
    <property type="component" value="Unassembled WGS sequence"/>
</dbReference>
<keyword evidence="2" id="KW-1185">Reference proteome</keyword>
<dbReference type="AlphaFoldDB" id="A0AAD9Z1D9"/>
<proteinExistence type="predicted"/>
<accession>A0AAD9Z1D9</accession>
<dbReference type="EMBL" id="JASNWA010000009">
    <property type="protein sequence ID" value="KAK3169919.1"/>
    <property type="molecule type" value="Genomic_DNA"/>
</dbReference>